<evidence type="ECO:0000313" key="2">
    <source>
        <dbReference type="Proteomes" id="UP000320496"/>
    </source>
</evidence>
<dbReference type="SUPFAM" id="SSF52540">
    <property type="entry name" value="P-loop containing nucleoside triphosphate hydrolases"/>
    <property type="match status" value="1"/>
</dbReference>
<dbReference type="RefSeq" id="WP_145371220.1">
    <property type="nucleotide sequence ID" value="NZ_CP036275.1"/>
</dbReference>
<name>A0A517ZCB3_9PLAN</name>
<evidence type="ECO:0000313" key="1">
    <source>
        <dbReference type="EMBL" id="QDU40099.1"/>
    </source>
</evidence>
<dbReference type="InterPro" id="IPR027417">
    <property type="entry name" value="P-loop_NTPase"/>
</dbReference>
<protein>
    <submittedName>
        <fullName evidence="1">Sulfotransferase domain protein</fullName>
    </submittedName>
</protein>
<organism evidence="1 2">
    <name type="scientific">Maioricimonas rarisocia</name>
    <dbReference type="NCBI Taxonomy" id="2528026"/>
    <lineage>
        <taxon>Bacteria</taxon>
        <taxon>Pseudomonadati</taxon>
        <taxon>Planctomycetota</taxon>
        <taxon>Planctomycetia</taxon>
        <taxon>Planctomycetales</taxon>
        <taxon>Planctomycetaceae</taxon>
        <taxon>Maioricimonas</taxon>
    </lineage>
</organism>
<dbReference type="AlphaFoldDB" id="A0A517ZCB3"/>
<dbReference type="PANTHER" id="PTHR36451:SF1">
    <property type="entry name" value="OMEGA-HYDROXY-BETA-DIHYDROMENAQUINONE-9 SULFOTRANSFERASE STF3"/>
    <property type="match status" value="1"/>
</dbReference>
<accession>A0A517ZCB3</accession>
<dbReference type="EMBL" id="CP036275">
    <property type="protein sequence ID" value="QDU40099.1"/>
    <property type="molecule type" value="Genomic_DNA"/>
</dbReference>
<sequence length="383" mass="44544">MTKAGTPHVKSSSQGLLTLWHGMDVSTTLRLLKKRPPMHISQITRLAMLGPTSLYNSAMGAMERLIYGQRVAETELELSPIFVIGHWRSGTTLLHNLITRDPQFTFPNLYQCLFPGHFLLTESVVSRLTRRLVPSSRPMDNVKCAWDTPQEDEIALCVMSLISPYLMLAFQNDLDRCRKYFDLSGVSDEELTAWKEALTTLMQKVTVRDNRRLVMKSPSHTFRVRMLLEMFPKARFVYIYRNPLRVFLSGVHLRKTIFRENALARPPKKGYEDDVIDIYEACIRTYERDKHLVPEGQLHEIRFEELEADPLGELESTYDALRLAGFDRVRRILEPEMDELRAYRKNRFAVDAEMAEDVYRRLRFAFDLYDYPSPVEDDQLQAA</sequence>
<dbReference type="GO" id="GO:0016740">
    <property type="term" value="F:transferase activity"/>
    <property type="evidence" value="ECO:0007669"/>
    <property type="project" value="UniProtKB-KW"/>
</dbReference>
<dbReference type="OrthoDB" id="9777890at2"/>
<gene>
    <name evidence="1" type="ORF">Mal4_44530</name>
</gene>
<reference evidence="1 2" key="1">
    <citation type="submission" date="2019-02" db="EMBL/GenBank/DDBJ databases">
        <title>Deep-cultivation of Planctomycetes and their phenomic and genomic characterization uncovers novel biology.</title>
        <authorList>
            <person name="Wiegand S."/>
            <person name="Jogler M."/>
            <person name="Boedeker C."/>
            <person name="Pinto D."/>
            <person name="Vollmers J."/>
            <person name="Rivas-Marin E."/>
            <person name="Kohn T."/>
            <person name="Peeters S.H."/>
            <person name="Heuer A."/>
            <person name="Rast P."/>
            <person name="Oberbeckmann S."/>
            <person name="Bunk B."/>
            <person name="Jeske O."/>
            <person name="Meyerdierks A."/>
            <person name="Storesund J.E."/>
            <person name="Kallscheuer N."/>
            <person name="Luecker S."/>
            <person name="Lage O.M."/>
            <person name="Pohl T."/>
            <person name="Merkel B.J."/>
            <person name="Hornburger P."/>
            <person name="Mueller R.-W."/>
            <person name="Bruemmer F."/>
            <person name="Labrenz M."/>
            <person name="Spormann A.M."/>
            <person name="Op den Camp H."/>
            <person name="Overmann J."/>
            <person name="Amann R."/>
            <person name="Jetten M.S.M."/>
            <person name="Mascher T."/>
            <person name="Medema M.H."/>
            <person name="Devos D.P."/>
            <person name="Kaster A.-K."/>
            <person name="Ovreas L."/>
            <person name="Rohde M."/>
            <person name="Galperin M.Y."/>
            <person name="Jogler C."/>
        </authorList>
    </citation>
    <scope>NUCLEOTIDE SEQUENCE [LARGE SCALE GENOMIC DNA]</scope>
    <source>
        <strain evidence="1 2">Mal4</strain>
    </source>
</reference>
<keyword evidence="2" id="KW-1185">Reference proteome</keyword>
<keyword evidence="1" id="KW-0808">Transferase</keyword>
<dbReference type="Pfam" id="PF13469">
    <property type="entry name" value="Sulfotransfer_3"/>
    <property type="match status" value="1"/>
</dbReference>
<dbReference type="PANTHER" id="PTHR36451">
    <property type="entry name" value="PAPS-DEPENDENT SULFOTRANSFERASE STF3"/>
    <property type="match status" value="1"/>
</dbReference>
<dbReference type="InterPro" id="IPR052736">
    <property type="entry name" value="Stf3_sulfotransferase"/>
</dbReference>
<proteinExistence type="predicted"/>
<dbReference type="KEGG" id="mri:Mal4_44530"/>
<dbReference type="Gene3D" id="3.40.50.300">
    <property type="entry name" value="P-loop containing nucleotide triphosphate hydrolases"/>
    <property type="match status" value="1"/>
</dbReference>
<dbReference type="Proteomes" id="UP000320496">
    <property type="component" value="Chromosome"/>
</dbReference>